<dbReference type="EMBL" id="CP022604">
    <property type="protein sequence ID" value="ASV87534.1"/>
    <property type="molecule type" value="Genomic_DNA"/>
</dbReference>
<gene>
    <name evidence="1" type="ORF">CES85_0449</name>
</gene>
<dbReference type="KEGG" id="och:CES85_0449"/>
<dbReference type="AlphaFoldDB" id="A0A248ULI6"/>
<name>A0A248ULI6_9HYPH</name>
<reference evidence="1 2" key="1">
    <citation type="submission" date="2017-07" db="EMBL/GenBank/DDBJ databases">
        <title>Phylogenetic study on the rhizospheric bacterium Ochrobactrum sp. A44.</title>
        <authorList>
            <person name="Krzyzanowska D.M."/>
            <person name="Ossowicki A."/>
            <person name="Rajewska M."/>
            <person name="Maciag T."/>
            <person name="Kaczynski Z."/>
            <person name="Czerwicka M."/>
            <person name="Jafra S."/>
        </authorList>
    </citation>
    <scope>NUCLEOTIDE SEQUENCE [LARGE SCALE GENOMIC DNA]</scope>
    <source>
        <strain evidence="1 2">A44</strain>
    </source>
</reference>
<evidence type="ECO:0000313" key="2">
    <source>
        <dbReference type="Proteomes" id="UP000215256"/>
    </source>
</evidence>
<protein>
    <submittedName>
        <fullName evidence="1">Uncharacterized protein</fullName>
    </submittedName>
</protein>
<proteinExistence type="predicted"/>
<dbReference type="Proteomes" id="UP000215256">
    <property type="component" value="Chromosome 1"/>
</dbReference>
<sequence length="56" mass="6286">MSFSRNRFPLSGNMLEKASVTDAFLVDFAHHFVKSKPVRNFRLRPSSLYALISAGA</sequence>
<evidence type="ECO:0000313" key="1">
    <source>
        <dbReference type="EMBL" id="ASV87534.1"/>
    </source>
</evidence>
<organism evidence="1 2">
    <name type="scientific">Ochrobactrum quorumnocens</name>
    <dbReference type="NCBI Taxonomy" id="271865"/>
    <lineage>
        <taxon>Bacteria</taxon>
        <taxon>Pseudomonadati</taxon>
        <taxon>Pseudomonadota</taxon>
        <taxon>Alphaproteobacteria</taxon>
        <taxon>Hyphomicrobiales</taxon>
        <taxon>Brucellaceae</taxon>
        <taxon>Brucella/Ochrobactrum group</taxon>
        <taxon>Ochrobactrum</taxon>
    </lineage>
</organism>
<accession>A0A248ULI6</accession>